<keyword evidence="3" id="KW-1185">Reference proteome</keyword>
<dbReference type="AlphaFoldDB" id="A0AAV7L6R4"/>
<evidence type="ECO:0000313" key="2">
    <source>
        <dbReference type="EMBL" id="KAJ1087210.1"/>
    </source>
</evidence>
<accession>A0AAV7L6R4</accession>
<comment type="caution">
    <text evidence="2">The sequence shown here is derived from an EMBL/GenBank/DDBJ whole genome shotgun (WGS) entry which is preliminary data.</text>
</comment>
<protein>
    <submittedName>
        <fullName evidence="2">Uncharacterized protein</fullName>
    </submittedName>
</protein>
<evidence type="ECO:0000256" key="1">
    <source>
        <dbReference type="SAM" id="MobiDB-lite"/>
    </source>
</evidence>
<dbReference type="Proteomes" id="UP001066276">
    <property type="component" value="Chromosome 11"/>
</dbReference>
<organism evidence="2 3">
    <name type="scientific">Pleurodeles waltl</name>
    <name type="common">Iberian ribbed newt</name>
    <dbReference type="NCBI Taxonomy" id="8319"/>
    <lineage>
        <taxon>Eukaryota</taxon>
        <taxon>Metazoa</taxon>
        <taxon>Chordata</taxon>
        <taxon>Craniata</taxon>
        <taxon>Vertebrata</taxon>
        <taxon>Euteleostomi</taxon>
        <taxon>Amphibia</taxon>
        <taxon>Batrachia</taxon>
        <taxon>Caudata</taxon>
        <taxon>Salamandroidea</taxon>
        <taxon>Salamandridae</taxon>
        <taxon>Pleurodelinae</taxon>
        <taxon>Pleurodeles</taxon>
    </lineage>
</organism>
<proteinExistence type="predicted"/>
<name>A0AAV7L6R4_PLEWA</name>
<sequence>MPCPTRTSGSEWNRCAQPLRPACIPGGGQDTNDPEAAPLGWRRPTPLAAAQPPPNAPLLESPAGREAPSRTWTSLPCCRTGQCCYEGGDVLGMYTRCTRGAPCCATMRVTKWGQNVECYGVV</sequence>
<evidence type="ECO:0000313" key="3">
    <source>
        <dbReference type="Proteomes" id="UP001066276"/>
    </source>
</evidence>
<gene>
    <name evidence="2" type="ORF">NDU88_000397</name>
</gene>
<feature type="region of interest" description="Disordered" evidence="1">
    <location>
        <begin position="22"/>
        <end position="72"/>
    </location>
</feature>
<reference evidence="2" key="1">
    <citation type="journal article" date="2022" name="bioRxiv">
        <title>Sequencing and chromosome-scale assembly of the giantPleurodeles waltlgenome.</title>
        <authorList>
            <person name="Brown T."/>
            <person name="Elewa A."/>
            <person name="Iarovenko S."/>
            <person name="Subramanian E."/>
            <person name="Araus A.J."/>
            <person name="Petzold A."/>
            <person name="Susuki M."/>
            <person name="Suzuki K.-i.T."/>
            <person name="Hayashi T."/>
            <person name="Toyoda A."/>
            <person name="Oliveira C."/>
            <person name="Osipova E."/>
            <person name="Leigh N.D."/>
            <person name="Simon A."/>
            <person name="Yun M.H."/>
        </authorList>
    </citation>
    <scope>NUCLEOTIDE SEQUENCE</scope>
    <source>
        <strain evidence="2">20211129_DDA</strain>
        <tissue evidence="2">Liver</tissue>
    </source>
</reference>
<dbReference type="EMBL" id="JANPWB010000015">
    <property type="protein sequence ID" value="KAJ1087210.1"/>
    <property type="molecule type" value="Genomic_DNA"/>
</dbReference>